<dbReference type="Proteomes" id="UP000324222">
    <property type="component" value="Unassembled WGS sequence"/>
</dbReference>
<dbReference type="EMBL" id="VSRR010059287">
    <property type="protein sequence ID" value="MPC82276.1"/>
    <property type="molecule type" value="Genomic_DNA"/>
</dbReference>
<evidence type="ECO:0000313" key="2">
    <source>
        <dbReference type="Proteomes" id="UP000324222"/>
    </source>
</evidence>
<evidence type="ECO:0000313" key="1">
    <source>
        <dbReference type="EMBL" id="MPC82276.1"/>
    </source>
</evidence>
<gene>
    <name evidence="1" type="ORF">E2C01_076933</name>
</gene>
<keyword evidence="2" id="KW-1185">Reference proteome</keyword>
<name>A0A5B7IKD2_PORTR</name>
<dbReference type="AlphaFoldDB" id="A0A5B7IKD2"/>
<organism evidence="1 2">
    <name type="scientific">Portunus trituberculatus</name>
    <name type="common">Swimming crab</name>
    <name type="synonym">Neptunus trituberculatus</name>
    <dbReference type="NCBI Taxonomy" id="210409"/>
    <lineage>
        <taxon>Eukaryota</taxon>
        <taxon>Metazoa</taxon>
        <taxon>Ecdysozoa</taxon>
        <taxon>Arthropoda</taxon>
        <taxon>Crustacea</taxon>
        <taxon>Multicrustacea</taxon>
        <taxon>Malacostraca</taxon>
        <taxon>Eumalacostraca</taxon>
        <taxon>Eucarida</taxon>
        <taxon>Decapoda</taxon>
        <taxon>Pleocyemata</taxon>
        <taxon>Brachyura</taxon>
        <taxon>Eubrachyura</taxon>
        <taxon>Portunoidea</taxon>
        <taxon>Portunidae</taxon>
        <taxon>Portuninae</taxon>
        <taxon>Portunus</taxon>
    </lineage>
</organism>
<accession>A0A5B7IKD2</accession>
<protein>
    <submittedName>
        <fullName evidence="1">Uncharacterized protein</fullName>
    </submittedName>
</protein>
<sequence>MGGGIEVPRLDCPAATMTLTNTPPHEPPAFPVSTLNISFSFQCFPNCPTSSMEEDAPQTNYLEYLDAKLDNEAKKG</sequence>
<comment type="caution">
    <text evidence="1">The sequence shown here is derived from an EMBL/GenBank/DDBJ whole genome shotgun (WGS) entry which is preliminary data.</text>
</comment>
<reference evidence="1 2" key="1">
    <citation type="submission" date="2019-05" db="EMBL/GenBank/DDBJ databases">
        <title>Another draft genome of Portunus trituberculatus and its Hox gene families provides insights of decapod evolution.</title>
        <authorList>
            <person name="Jeong J.-H."/>
            <person name="Song I."/>
            <person name="Kim S."/>
            <person name="Choi T."/>
            <person name="Kim D."/>
            <person name="Ryu S."/>
            <person name="Kim W."/>
        </authorList>
    </citation>
    <scope>NUCLEOTIDE SEQUENCE [LARGE SCALE GENOMIC DNA]</scope>
    <source>
        <tissue evidence="1">Muscle</tissue>
    </source>
</reference>
<proteinExistence type="predicted"/>